<evidence type="ECO:0000313" key="2">
    <source>
        <dbReference type="EMBL" id="MDG0816267.1"/>
    </source>
</evidence>
<dbReference type="RefSeq" id="WP_277577744.1">
    <property type="nucleotide sequence ID" value="NZ_JANRMI010000002.1"/>
</dbReference>
<sequence length="60" mass="6717">MKKRNNGNTIMNLIESIPFIVIFIAVSAGIYLSRHVDIKPQRAVSLSKHSTPTLFEHPGK</sequence>
<keyword evidence="1" id="KW-0472">Membrane</keyword>
<name>A0ABT6DHH7_9BACT</name>
<feature type="transmembrane region" description="Helical" evidence="1">
    <location>
        <begin position="12"/>
        <end position="32"/>
    </location>
</feature>
<dbReference type="Proteomes" id="UP001152321">
    <property type="component" value="Unassembled WGS sequence"/>
</dbReference>
<accession>A0ABT6DHH7</accession>
<organism evidence="2 3">
    <name type="scientific">Bdellovibrio svalbardensis</name>
    <dbReference type="NCBI Taxonomy" id="2972972"/>
    <lineage>
        <taxon>Bacteria</taxon>
        <taxon>Pseudomonadati</taxon>
        <taxon>Bdellovibrionota</taxon>
        <taxon>Bdellovibrionia</taxon>
        <taxon>Bdellovibrionales</taxon>
        <taxon>Pseudobdellovibrionaceae</taxon>
        <taxon>Bdellovibrio</taxon>
    </lineage>
</organism>
<gene>
    <name evidence="2" type="ORF">NWE73_07820</name>
</gene>
<evidence type="ECO:0000256" key="1">
    <source>
        <dbReference type="SAM" id="Phobius"/>
    </source>
</evidence>
<evidence type="ECO:0000313" key="3">
    <source>
        <dbReference type="Proteomes" id="UP001152321"/>
    </source>
</evidence>
<keyword evidence="1" id="KW-1133">Transmembrane helix</keyword>
<dbReference type="EMBL" id="JANRMI010000002">
    <property type="protein sequence ID" value="MDG0816267.1"/>
    <property type="molecule type" value="Genomic_DNA"/>
</dbReference>
<comment type="caution">
    <text evidence="2">The sequence shown here is derived from an EMBL/GenBank/DDBJ whole genome shotgun (WGS) entry which is preliminary data.</text>
</comment>
<keyword evidence="1" id="KW-0812">Transmembrane</keyword>
<proteinExistence type="predicted"/>
<keyword evidence="3" id="KW-1185">Reference proteome</keyword>
<reference evidence="2" key="1">
    <citation type="submission" date="2022-08" db="EMBL/GenBank/DDBJ databases">
        <title>Novel Bdellovibrio Species Isolated from Svalbard: Designation Bdellovibrio svalbardensis.</title>
        <authorList>
            <person name="Mitchell R.J."/>
            <person name="Choi S.Y."/>
        </authorList>
    </citation>
    <scope>NUCLEOTIDE SEQUENCE</scope>
    <source>
        <strain evidence="2">PAP01</strain>
    </source>
</reference>
<protein>
    <submittedName>
        <fullName evidence="2">Uncharacterized protein</fullName>
    </submittedName>
</protein>